<feature type="transmembrane region" description="Helical" evidence="6">
    <location>
        <begin position="262"/>
        <end position="285"/>
    </location>
</feature>
<sequence>MIDFNELKKKVLSVNKFTIDTFLYTFGDFLNKGLIFLTIPIFSRILNVEDYGVLSIYQLFYSFLIVLLTINFPGAVTQRLFEKKEKEDLFIQVNLKFITVFSFVFSLVLIVSEVIFDYSSILGLNTKYYYICIVDVFFMGFIGFYQSTLLGKRVSGSYVVNSLITSGGSVLISIVLMLTIFKGNELLGQFLSRLFISVIFCFIVLFRFKDLFKVSITKNKELILYSFSFGVPLIPHLISNLVLRQFDRIIIGAYISISATGIYSLASNLSFVLPVLIGAVNKSWVPIFQDYLRTKSYLLIEKRVKLLSFVFLIVCILLILHADLIFRIVAPVEYFEGYKIFQLLIMGSYFLFAYNSYVNYAYYTRKTYSIALITIVVGLVSFTLNLFLIPKYLMSGAAYSFIIGSFILFLINYLNVRFFLKIKCVSLWVFIKDAIILLAVLLNCLIFGDFLFGSNLGLLIRVILTIVGVILLYRNRFFFINN</sequence>
<dbReference type="InterPro" id="IPR050833">
    <property type="entry name" value="Poly_Biosynth_Transport"/>
</dbReference>
<name>A0ABT8WR14_9FLAO</name>
<evidence type="ECO:0000256" key="5">
    <source>
        <dbReference type="ARBA" id="ARBA00023136"/>
    </source>
</evidence>
<evidence type="ECO:0000313" key="7">
    <source>
        <dbReference type="EMBL" id="MDO5975341.1"/>
    </source>
</evidence>
<dbReference type="RefSeq" id="WP_303302536.1">
    <property type="nucleotide sequence ID" value="NZ_BAABDA010000055.1"/>
</dbReference>
<dbReference type="PANTHER" id="PTHR30250">
    <property type="entry name" value="PST FAMILY PREDICTED COLANIC ACID TRANSPORTER"/>
    <property type="match status" value="1"/>
</dbReference>
<feature type="transmembrane region" description="Helical" evidence="6">
    <location>
        <begin position="427"/>
        <end position="448"/>
    </location>
</feature>
<evidence type="ECO:0000256" key="2">
    <source>
        <dbReference type="ARBA" id="ARBA00022475"/>
    </source>
</evidence>
<feature type="transmembrane region" description="Helical" evidence="6">
    <location>
        <begin position="21"/>
        <end position="42"/>
    </location>
</feature>
<reference evidence="7" key="1">
    <citation type="submission" date="2023-07" db="EMBL/GenBank/DDBJ databases">
        <title>Two novel species in the genus Flavivirga.</title>
        <authorList>
            <person name="Kwon K."/>
        </authorList>
    </citation>
    <scope>NUCLEOTIDE SEQUENCE</scope>
    <source>
        <strain evidence="7">KACC 14158</strain>
    </source>
</reference>
<feature type="transmembrane region" description="Helical" evidence="6">
    <location>
        <begin position="454"/>
        <end position="473"/>
    </location>
</feature>
<gene>
    <name evidence="7" type="ORF">Q4Q40_14185</name>
</gene>
<feature type="transmembrane region" description="Helical" evidence="6">
    <location>
        <begin position="97"/>
        <end position="116"/>
    </location>
</feature>
<dbReference type="InterPro" id="IPR002797">
    <property type="entry name" value="Polysacc_synth"/>
</dbReference>
<evidence type="ECO:0000256" key="4">
    <source>
        <dbReference type="ARBA" id="ARBA00022989"/>
    </source>
</evidence>
<dbReference type="Proteomes" id="UP001176806">
    <property type="component" value="Unassembled WGS sequence"/>
</dbReference>
<evidence type="ECO:0000256" key="6">
    <source>
        <dbReference type="SAM" id="Phobius"/>
    </source>
</evidence>
<feature type="transmembrane region" description="Helical" evidence="6">
    <location>
        <begin position="396"/>
        <end position="415"/>
    </location>
</feature>
<feature type="transmembrane region" description="Helical" evidence="6">
    <location>
        <begin position="128"/>
        <end position="146"/>
    </location>
</feature>
<dbReference type="EMBL" id="JAUOEL010000005">
    <property type="protein sequence ID" value="MDO5975341.1"/>
    <property type="molecule type" value="Genomic_DNA"/>
</dbReference>
<feature type="transmembrane region" description="Helical" evidence="6">
    <location>
        <begin position="340"/>
        <end position="358"/>
    </location>
</feature>
<feature type="transmembrane region" description="Helical" evidence="6">
    <location>
        <begin position="306"/>
        <end position="328"/>
    </location>
</feature>
<keyword evidence="5 6" id="KW-0472">Membrane</keyword>
<feature type="transmembrane region" description="Helical" evidence="6">
    <location>
        <begin position="370"/>
        <end position="390"/>
    </location>
</feature>
<keyword evidence="2" id="KW-1003">Cell membrane</keyword>
<evidence type="ECO:0000256" key="1">
    <source>
        <dbReference type="ARBA" id="ARBA00004651"/>
    </source>
</evidence>
<organism evidence="7 8">
    <name type="scientific">Flavivirga jejuensis</name>
    <dbReference type="NCBI Taxonomy" id="870487"/>
    <lineage>
        <taxon>Bacteria</taxon>
        <taxon>Pseudomonadati</taxon>
        <taxon>Bacteroidota</taxon>
        <taxon>Flavobacteriia</taxon>
        <taxon>Flavobacteriales</taxon>
        <taxon>Flavobacteriaceae</taxon>
        <taxon>Flavivirga</taxon>
    </lineage>
</organism>
<feature type="transmembrane region" description="Helical" evidence="6">
    <location>
        <begin position="158"/>
        <end position="181"/>
    </location>
</feature>
<proteinExistence type="predicted"/>
<keyword evidence="3 6" id="KW-0812">Transmembrane</keyword>
<keyword evidence="4 6" id="KW-1133">Transmembrane helix</keyword>
<accession>A0ABT8WR14</accession>
<comment type="caution">
    <text evidence="7">The sequence shown here is derived from an EMBL/GenBank/DDBJ whole genome shotgun (WGS) entry which is preliminary data.</text>
</comment>
<dbReference type="Pfam" id="PF01943">
    <property type="entry name" value="Polysacc_synt"/>
    <property type="match status" value="1"/>
</dbReference>
<comment type="subcellular location">
    <subcellularLocation>
        <location evidence="1">Cell membrane</location>
        <topology evidence="1">Multi-pass membrane protein</topology>
    </subcellularLocation>
</comment>
<protein>
    <submittedName>
        <fullName evidence="7">Oligosaccharide flippase family protein</fullName>
    </submittedName>
</protein>
<evidence type="ECO:0000313" key="8">
    <source>
        <dbReference type="Proteomes" id="UP001176806"/>
    </source>
</evidence>
<feature type="transmembrane region" description="Helical" evidence="6">
    <location>
        <begin position="187"/>
        <end position="206"/>
    </location>
</feature>
<evidence type="ECO:0000256" key="3">
    <source>
        <dbReference type="ARBA" id="ARBA00022692"/>
    </source>
</evidence>
<feature type="transmembrane region" description="Helical" evidence="6">
    <location>
        <begin position="54"/>
        <end position="76"/>
    </location>
</feature>
<feature type="transmembrane region" description="Helical" evidence="6">
    <location>
        <begin position="222"/>
        <end position="242"/>
    </location>
</feature>
<keyword evidence="8" id="KW-1185">Reference proteome</keyword>
<dbReference type="PANTHER" id="PTHR30250:SF11">
    <property type="entry name" value="O-ANTIGEN TRANSPORTER-RELATED"/>
    <property type="match status" value="1"/>
</dbReference>